<evidence type="ECO:0000256" key="1">
    <source>
        <dbReference type="ARBA" id="ARBA00022747"/>
    </source>
</evidence>
<dbReference type="Proteomes" id="UP000070377">
    <property type="component" value="Unassembled WGS sequence"/>
</dbReference>
<gene>
    <name evidence="3" type="ORF">SCRDD08_00781</name>
</gene>
<dbReference type="Gene3D" id="3.90.220.20">
    <property type="entry name" value="DNA methylase specificity domains"/>
    <property type="match status" value="2"/>
</dbReference>
<reference evidence="3 4" key="1">
    <citation type="submission" date="2016-01" db="EMBL/GenBank/DDBJ databases">
        <title>Highly variable Streptococcus oralis are common among viridans streptococci isolated from primates.</title>
        <authorList>
            <person name="Denapaite D."/>
            <person name="Rieger M."/>
            <person name="Koendgen S."/>
            <person name="Brueckner R."/>
            <person name="Ochigava I."/>
            <person name="Kappeler P."/>
            <person name="Maetz-Rensing K."/>
            <person name="Leendertz F."/>
            <person name="Hakenbeck R."/>
        </authorList>
    </citation>
    <scope>NUCLEOTIDE SEQUENCE [LARGE SCALE GENOMIC DNA]</scope>
    <source>
        <strain evidence="3 4">DD08</strain>
    </source>
</reference>
<dbReference type="STRING" id="45634.SCRDD08_00781"/>
<dbReference type="GO" id="GO:0009307">
    <property type="term" value="P:DNA restriction-modification system"/>
    <property type="evidence" value="ECO:0007669"/>
    <property type="project" value="UniProtKB-KW"/>
</dbReference>
<dbReference type="PANTHER" id="PTHR30408:SF12">
    <property type="entry name" value="TYPE I RESTRICTION ENZYME MJAVIII SPECIFICITY SUBUNIT"/>
    <property type="match status" value="1"/>
</dbReference>
<dbReference type="PANTHER" id="PTHR30408">
    <property type="entry name" value="TYPE-1 RESTRICTION ENZYME ECOKI SPECIFICITY PROTEIN"/>
    <property type="match status" value="1"/>
</dbReference>
<dbReference type="AlphaFoldDB" id="A0A139N3D5"/>
<comment type="caution">
    <text evidence="3">The sequence shown here is derived from an EMBL/GenBank/DDBJ whole genome shotgun (WGS) entry which is preliminary data.</text>
</comment>
<dbReference type="PATRIC" id="fig|45634.12.peg.813"/>
<dbReference type="SUPFAM" id="SSF116734">
    <property type="entry name" value="DNA methylase specificity domain"/>
    <property type="match status" value="2"/>
</dbReference>
<dbReference type="GO" id="GO:0003677">
    <property type="term" value="F:DNA binding"/>
    <property type="evidence" value="ECO:0007669"/>
    <property type="project" value="UniProtKB-KW"/>
</dbReference>
<evidence type="ECO:0000313" key="4">
    <source>
        <dbReference type="Proteomes" id="UP000070377"/>
    </source>
</evidence>
<keyword evidence="2" id="KW-0238">DNA-binding</keyword>
<evidence type="ECO:0000256" key="2">
    <source>
        <dbReference type="ARBA" id="ARBA00023125"/>
    </source>
</evidence>
<dbReference type="EMBL" id="LQRD01000028">
    <property type="protein sequence ID" value="KXT70231.1"/>
    <property type="molecule type" value="Genomic_DNA"/>
</dbReference>
<dbReference type="InterPro" id="IPR044946">
    <property type="entry name" value="Restrct_endonuc_typeI_TRD_sf"/>
</dbReference>
<evidence type="ECO:0008006" key="5">
    <source>
        <dbReference type="Google" id="ProtNLM"/>
    </source>
</evidence>
<accession>A0A139N3D5</accession>
<name>A0A139N3D5_STRCR</name>
<protein>
    <recommendedName>
        <fullName evidence="5">EcoKI restriction-modification system protein HsdS</fullName>
    </recommendedName>
</protein>
<organism evidence="3 4">
    <name type="scientific">Streptococcus cristatus</name>
    <dbReference type="NCBI Taxonomy" id="45634"/>
    <lineage>
        <taxon>Bacteria</taxon>
        <taxon>Bacillati</taxon>
        <taxon>Bacillota</taxon>
        <taxon>Bacilli</taxon>
        <taxon>Lactobacillales</taxon>
        <taxon>Streptococcaceae</taxon>
        <taxon>Streptococcus</taxon>
    </lineage>
</organism>
<keyword evidence="1" id="KW-0680">Restriction system</keyword>
<proteinExistence type="predicted"/>
<sequence>MKITSYTFKDLFIEDSLRIDYSFISLSNRNYQESYSFTDIFQEVTSNTVKDIPSGKFRYCQIGDVDSNGTVNPVSLDFENEDRDFENVDYYKKIRNNDIIKVKKGDILISSIRPNLKKIIYIDETKEDIFFTNAFIHLRSVDLRYSLINYFILRDFFLNDIISVARVGKGYPTIKFSDLRYINFDKTTIDKIYSNGEDNFSIISAKYQEIQKLLQESITRFDFCNEIFSKKFFWDLSEFQKIKENRVFYRDSSIFVNSNDLRMSFHFNHPIRSYIISTLQNQNFELLKNLTTERITLGQSIKPEEYVSDGMFSNYYYVSMNTIKTWDFNADEAKLVTSEYYLSNYENKSVAMGDVIIARSGEAIGKTSLIPKNVEGIYADFTTRVRVDKNKILPEYFYYFTLTDFFRSLIMTDYSGLQNKNIYPKNLGDFPIPMIVLEEQKEIVRDIEYSMKKEEQKKEKAHVVYSEIIKLLSAL</sequence>
<dbReference type="RefSeq" id="WP_061422516.1">
    <property type="nucleotide sequence ID" value="NZ_KQ969062.1"/>
</dbReference>
<dbReference type="InterPro" id="IPR052021">
    <property type="entry name" value="Type-I_RS_S_subunit"/>
</dbReference>
<evidence type="ECO:0000313" key="3">
    <source>
        <dbReference type="EMBL" id="KXT70231.1"/>
    </source>
</evidence>